<name>A0A699XHS2_TANCI</name>
<reference evidence="2" key="1">
    <citation type="journal article" date="2019" name="Sci. Rep.">
        <title>Draft genome of Tanacetum cinerariifolium, the natural source of mosquito coil.</title>
        <authorList>
            <person name="Yamashiro T."/>
            <person name="Shiraishi A."/>
            <person name="Satake H."/>
            <person name="Nakayama K."/>
        </authorList>
    </citation>
    <scope>NUCLEOTIDE SEQUENCE</scope>
</reference>
<evidence type="ECO:0000313" key="2">
    <source>
        <dbReference type="EMBL" id="GFD56054.1"/>
    </source>
</evidence>
<gene>
    <name evidence="2" type="ORF">Tci_928023</name>
</gene>
<feature type="region of interest" description="Disordered" evidence="1">
    <location>
        <begin position="60"/>
        <end position="80"/>
    </location>
</feature>
<sequence length="80" mass="8560">MQGHLDGNLCRCTGYKPILNAAKTFVTNDLQGQLAEDDEPTTADAEKLAREVVNFTRTSSAGQSKVSCGRPGGCCRDRPS</sequence>
<accession>A0A699XHS2</accession>
<evidence type="ECO:0000256" key="1">
    <source>
        <dbReference type="SAM" id="MobiDB-lite"/>
    </source>
</evidence>
<comment type="caution">
    <text evidence="2">The sequence shown here is derived from an EMBL/GenBank/DDBJ whole genome shotgun (WGS) entry which is preliminary data.</text>
</comment>
<feature type="non-terminal residue" evidence="2">
    <location>
        <position position="80"/>
    </location>
</feature>
<dbReference type="Gene3D" id="1.10.150.120">
    <property type="entry name" value="[2Fe-2S]-binding domain"/>
    <property type="match status" value="1"/>
</dbReference>
<dbReference type="InterPro" id="IPR036884">
    <property type="entry name" value="2Fe-2S-bd_dom_sf"/>
</dbReference>
<evidence type="ECO:0008006" key="3">
    <source>
        <dbReference type="Google" id="ProtNLM"/>
    </source>
</evidence>
<dbReference type="SUPFAM" id="SSF47741">
    <property type="entry name" value="CO dehydrogenase ISP C-domain like"/>
    <property type="match status" value="1"/>
</dbReference>
<proteinExistence type="predicted"/>
<organism evidence="2">
    <name type="scientific">Tanacetum cinerariifolium</name>
    <name type="common">Dalmatian daisy</name>
    <name type="synonym">Chrysanthemum cinerariifolium</name>
    <dbReference type="NCBI Taxonomy" id="118510"/>
    <lineage>
        <taxon>Eukaryota</taxon>
        <taxon>Viridiplantae</taxon>
        <taxon>Streptophyta</taxon>
        <taxon>Embryophyta</taxon>
        <taxon>Tracheophyta</taxon>
        <taxon>Spermatophyta</taxon>
        <taxon>Magnoliopsida</taxon>
        <taxon>eudicotyledons</taxon>
        <taxon>Gunneridae</taxon>
        <taxon>Pentapetalae</taxon>
        <taxon>asterids</taxon>
        <taxon>campanulids</taxon>
        <taxon>Asterales</taxon>
        <taxon>Asteraceae</taxon>
        <taxon>Asteroideae</taxon>
        <taxon>Anthemideae</taxon>
        <taxon>Anthemidinae</taxon>
        <taxon>Tanacetum</taxon>
    </lineage>
</organism>
<protein>
    <recommendedName>
        <fullName evidence="3">Xanthine dehydrogenase 1-like</fullName>
    </recommendedName>
</protein>
<dbReference type="AlphaFoldDB" id="A0A699XHS2"/>
<dbReference type="EMBL" id="BKCJ011824834">
    <property type="protein sequence ID" value="GFD56054.1"/>
    <property type="molecule type" value="Genomic_DNA"/>
</dbReference>